<protein>
    <submittedName>
        <fullName evidence="8">D-amino-acid oxidase-like isoform X1</fullName>
    </submittedName>
</protein>
<comment type="subcellular location">
    <subcellularLocation>
        <location evidence="2">Peroxisome matrix</location>
    </subcellularLocation>
</comment>
<evidence type="ECO:0000256" key="2">
    <source>
        <dbReference type="ARBA" id="ARBA00004253"/>
    </source>
</evidence>
<dbReference type="InterPro" id="IPR023209">
    <property type="entry name" value="DAO"/>
</dbReference>
<dbReference type="GO" id="GO:0003884">
    <property type="term" value="F:D-amino-acid oxidase activity"/>
    <property type="evidence" value="ECO:0007669"/>
    <property type="project" value="InterPro"/>
</dbReference>
<dbReference type="PANTHER" id="PTHR11530:SF11">
    <property type="entry name" value="D-ASPARTATE OXIDASE"/>
    <property type="match status" value="1"/>
</dbReference>
<dbReference type="GO" id="GO:0019478">
    <property type="term" value="P:D-amino acid catabolic process"/>
    <property type="evidence" value="ECO:0007669"/>
    <property type="project" value="TreeGrafter"/>
</dbReference>
<feature type="domain" description="FAD dependent oxidoreductase" evidence="7">
    <location>
        <begin position="2"/>
        <end position="91"/>
    </location>
</feature>
<gene>
    <name evidence="8" type="ORF">OCTVUL_1B008250</name>
</gene>
<evidence type="ECO:0000256" key="5">
    <source>
        <dbReference type="ARBA" id="ARBA00022827"/>
    </source>
</evidence>
<keyword evidence="9" id="KW-1185">Reference proteome</keyword>
<evidence type="ECO:0000256" key="1">
    <source>
        <dbReference type="ARBA" id="ARBA00001974"/>
    </source>
</evidence>
<accession>A0AA36B6T0</accession>
<dbReference type="GO" id="GO:0005782">
    <property type="term" value="C:peroxisomal matrix"/>
    <property type="evidence" value="ECO:0007669"/>
    <property type="project" value="UniProtKB-SubCell"/>
</dbReference>
<dbReference type="AlphaFoldDB" id="A0AA36B6T0"/>
<dbReference type="PANTHER" id="PTHR11530">
    <property type="entry name" value="D-AMINO ACID OXIDASE"/>
    <property type="match status" value="1"/>
</dbReference>
<evidence type="ECO:0000313" key="8">
    <source>
        <dbReference type="EMBL" id="CAI9728950.1"/>
    </source>
</evidence>
<proteinExistence type="inferred from homology"/>
<keyword evidence="4" id="KW-0285">Flavoprotein</keyword>
<dbReference type="EMBL" id="OX597823">
    <property type="protein sequence ID" value="CAI9728950.1"/>
    <property type="molecule type" value="Genomic_DNA"/>
</dbReference>
<evidence type="ECO:0000313" key="9">
    <source>
        <dbReference type="Proteomes" id="UP001162480"/>
    </source>
</evidence>
<name>A0AA36B6T0_OCTVU</name>
<evidence type="ECO:0000256" key="4">
    <source>
        <dbReference type="ARBA" id="ARBA00022630"/>
    </source>
</evidence>
<dbReference type="GO" id="GO:0071949">
    <property type="term" value="F:FAD binding"/>
    <property type="evidence" value="ECO:0007669"/>
    <property type="project" value="InterPro"/>
</dbReference>
<evidence type="ECO:0000256" key="3">
    <source>
        <dbReference type="ARBA" id="ARBA00006730"/>
    </source>
</evidence>
<keyword evidence="6" id="KW-0560">Oxidoreductase</keyword>
<evidence type="ECO:0000259" key="7">
    <source>
        <dbReference type="Pfam" id="PF01266"/>
    </source>
</evidence>
<dbReference type="Proteomes" id="UP001162480">
    <property type="component" value="Chromosome 10"/>
</dbReference>
<reference evidence="8" key="1">
    <citation type="submission" date="2023-08" db="EMBL/GenBank/DDBJ databases">
        <authorList>
            <person name="Alioto T."/>
            <person name="Alioto T."/>
            <person name="Gomez Garrido J."/>
        </authorList>
    </citation>
    <scope>NUCLEOTIDE SEQUENCE</scope>
</reference>
<dbReference type="InterPro" id="IPR006076">
    <property type="entry name" value="FAD-dep_OxRdtase"/>
</dbReference>
<dbReference type="SUPFAM" id="SSF54373">
    <property type="entry name" value="FAD-linked reductases, C-terminal domain"/>
    <property type="match status" value="1"/>
</dbReference>
<comment type="similarity">
    <text evidence="3">Belongs to the DAMOX/DASOX family.</text>
</comment>
<dbReference type="Pfam" id="PF01266">
    <property type="entry name" value="DAO"/>
    <property type="match status" value="1"/>
</dbReference>
<dbReference type="Gene3D" id="3.30.9.10">
    <property type="entry name" value="D-Amino Acid Oxidase, subunit A, domain 2"/>
    <property type="match status" value="1"/>
</dbReference>
<organism evidence="8 9">
    <name type="scientific">Octopus vulgaris</name>
    <name type="common">Common octopus</name>
    <dbReference type="NCBI Taxonomy" id="6645"/>
    <lineage>
        <taxon>Eukaryota</taxon>
        <taxon>Metazoa</taxon>
        <taxon>Spiralia</taxon>
        <taxon>Lophotrochozoa</taxon>
        <taxon>Mollusca</taxon>
        <taxon>Cephalopoda</taxon>
        <taxon>Coleoidea</taxon>
        <taxon>Octopodiformes</taxon>
        <taxon>Octopoda</taxon>
        <taxon>Incirrata</taxon>
        <taxon>Octopodidae</taxon>
        <taxon>Octopus</taxon>
    </lineage>
</organism>
<sequence length="106" mass="11618">MGGTAQKGNWNTTPNEQDQRHILDGCARIVPSLKDAEILDTKVGLRPFREQTRLDQQTITFNGRSIQVINNYGHGGCGLTTFVGCAKDVVAMIREAGAAPWYSARL</sequence>
<comment type="cofactor">
    <cofactor evidence="1">
        <name>FAD</name>
        <dbReference type="ChEBI" id="CHEBI:57692"/>
    </cofactor>
</comment>
<evidence type="ECO:0000256" key="6">
    <source>
        <dbReference type="ARBA" id="ARBA00023002"/>
    </source>
</evidence>
<keyword evidence="5" id="KW-0274">FAD</keyword>